<gene>
    <name evidence="2" type="ORF">EKG37_05935</name>
</gene>
<dbReference type="EMBL" id="RXNT01000003">
    <property type="protein sequence ID" value="RTR35416.1"/>
    <property type="molecule type" value="Genomic_DNA"/>
</dbReference>
<sequence length="67" mass="7637">MWEVLLTKLTALIALGIGGLLIVLFPLIDKENKHISWICLLIGGFIIVMLIYWILGDVFFRSQFFGL</sequence>
<name>A0A431WIM9_9BACI</name>
<accession>A0A431WIM9</accession>
<evidence type="ECO:0000256" key="1">
    <source>
        <dbReference type="SAM" id="Phobius"/>
    </source>
</evidence>
<keyword evidence="1" id="KW-0812">Transmembrane</keyword>
<keyword evidence="3" id="KW-1185">Reference proteome</keyword>
<proteinExistence type="predicted"/>
<organism evidence="2 3">
    <name type="scientific">Bacillus yapensis</name>
    <dbReference type="NCBI Taxonomy" id="2492960"/>
    <lineage>
        <taxon>Bacteria</taxon>
        <taxon>Bacillati</taxon>
        <taxon>Bacillota</taxon>
        <taxon>Bacilli</taxon>
        <taxon>Bacillales</taxon>
        <taxon>Bacillaceae</taxon>
        <taxon>Bacillus</taxon>
    </lineage>
</organism>
<keyword evidence="1" id="KW-1133">Transmembrane helix</keyword>
<keyword evidence="1" id="KW-0472">Membrane</keyword>
<evidence type="ECO:0000313" key="2">
    <source>
        <dbReference type="EMBL" id="RTR35416.1"/>
    </source>
</evidence>
<dbReference type="OrthoDB" id="2971085at2"/>
<protein>
    <submittedName>
        <fullName evidence="2">Uncharacterized protein</fullName>
    </submittedName>
</protein>
<feature type="transmembrane region" description="Helical" evidence="1">
    <location>
        <begin position="6"/>
        <end position="28"/>
    </location>
</feature>
<dbReference type="AlphaFoldDB" id="A0A431WIM9"/>
<evidence type="ECO:0000313" key="3">
    <source>
        <dbReference type="Proteomes" id="UP000271374"/>
    </source>
</evidence>
<comment type="caution">
    <text evidence="2">The sequence shown here is derived from an EMBL/GenBank/DDBJ whole genome shotgun (WGS) entry which is preliminary data.</text>
</comment>
<reference evidence="2 3" key="1">
    <citation type="submission" date="2018-12" db="EMBL/GenBank/DDBJ databases">
        <title>Bacillus yapensis draft genome sequence.</title>
        <authorList>
            <person name="Yu L."/>
            <person name="Xu X."/>
            <person name="Tang X."/>
        </authorList>
    </citation>
    <scope>NUCLEOTIDE SEQUENCE [LARGE SCALE GENOMIC DNA]</scope>
    <source>
        <strain evidence="2 3">XXST-01</strain>
    </source>
</reference>
<feature type="transmembrane region" description="Helical" evidence="1">
    <location>
        <begin position="35"/>
        <end position="55"/>
    </location>
</feature>
<dbReference type="RefSeq" id="WP_126407318.1">
    <property type="nucleotide sequence ID" value="NZ_RXNT01000003.1"/>
</dbReference>
<dbReference type="Proteomes" id="UP000271374">
    <property type="component" value="Unassembled WGS sequence"/>
</dbReference>